<dbReference type="PROSITE" id="PS50011">
    <property type="entry name" value="PROTEIN_KINASE_DOM"/>
    <property type="match status" value="1"/>
</dbReference>
<proteinExistence type="predicted"/>
<dbReference type="PANTHER" id="PTHR44943:SF8">
    <property type="entry name" value="TPR REPEAT-CONTAINING PROTEIN MJ0263"/>
    <property type="match status" value="1"/>
</dbReference>
<dbReference type="InterPro" id="IPR011009">
    <property type="entry name" value="Kinase-like_dom_sf"/>
</dbReference>
<dbReference type="GO" id="GO:0005524">
    <property type="term" value="F:ATP binding"/>
    <property type="evidence" value="ECO:0007669"/>
    <property type="project" value="InterPro"/>
</dbReference>
<dbReference type="Gene3D" id="1.10.510.10">
    <property type="entry name" value="Transferase(Phosphotransferase) domain 1"/>
    <property type="match status" value="1"/>
</dbReference>
<gene>
    <name evidence="3" type="ORF">SPRI_6935</name>
</gene>
<dbReference type="SUPFAM" id="SSF56112">
    <property type="entry name" value="Protein kinase-like (PK-like)"/>
    <property type="match status" value="1"/>
</dbReference>
<reference evidence="3 4" key="1">
    <citation type="submission" date="2015-08" db="EMBL/GenBank/DDBJ databases">
        <title>Genome sequence of the pristinamycin over-producing bacterium Streptomyces pristinaespiralis HCCB10218.</title>
        <authorList>
            <person name="Tian J."/>
            <person name="Yang J."/>
            <person name="Li L."/>
            <person name="Ruan L."/>
            <person name="Wei W."/>
            <person name="Zheng G."/>
            <person name="Wei Z."/>
            <person name="Yang S."/>
            <person name="Ge M."/>
            <person name="Jiang W."/>
            <person name="Lu Y."/>
        </authorList>
    </citation>
    <scope>NUCLEOTIDE SEQUENCE [LARGE SCALE GENOMIC DNA]</scope>
    <source>
        <strain evidence="3 4">HCCB 10218</strain>
    </source>
</reference>
<dbReference type="OrthoDB" id="3272402at2"/>
<protein>
    <submittedName>
        <fullName evidence="3">Tetratricopeptide TPR_2 domain-containing protein</fullName>
    </submittedName>
</protein>
<keyword evidence="2" id="KW-0802">TPR repeat</keyword>
<name>A0A0M4DCF5_STRPR</name>
<dbReference type="PROSITE" id="PS00108">
    <property type="entry name" value="PROTEIN_KINASE_ST"/>
    <property type="match status" value="1"/>
</dbReference>
<dbReference type="PATRIC" id="fig|38300.4.peg.7259"/>
<dbReference type="Pfam" id="PF00069">
    <property type="entry name" value="Pkinase"/>
    <property type="match status" value="1"/>
</dbReference>
<dbReference type="Proteomes" id="UP000060513">
    <property type="component" value="Chromosome"/>
</dbReference>
<dbReference type="InterPro" id="IPR008271">
    <property type="entry name" value="Ser/Thr_kinase_AS"/>
</dbReference>
<dbReference type="RefSeq" id="WP_078535435.1">
    <property type="nucleotide sequence ID" value="NZ_CP011340.1"/>
</dbReference>
<dbReference type="GeneID" id="97232031"/>
<dbReference type="InterPro" id="IPR000719">
    <property type="entry name" value="Prot_kinase_dom"/>
</dbReference>
<dbReference type="PROSITE" id="PS50005">
    <property type="entry name" value="TPR"/>
    <property type="match status" value="7"/>
</dbReference>
<dbReference type="InterPro" id="IPR019734">
    <property type="entry name" value="TPR_rpt"/>
</dbReference>
<dbReference type="PANTHER" id="PTHR44943">
    <property type="entry name" value="CELLULOSE SYNTHASE OPERON PROTEIN C"/>
    <property type="match status" value="1"/>
</dbReference>
<keyword evidence="1" id="KW-0677">Repeat</keyword>
<dbReference type="SMART" id="SM00220">
    <property type="entry name" value="S_TKc"/>
    <property type="match status" value="1"/>
</dbReference>
<dbReference type="Pfam" id="PF14559">
    <property type="entry name" value="TPR_19"/>
    <property type="match status" value="1"/>
</dbReference>
<evidence type="ECO:0000256" key="1">
    <source>
        <dbReference type="ARBA" id="ARBA00022737"/>
    </source>
</evidence>
<dbReference type="AlphaFoldDB" id="A0A0M4DCF5"/>
<sequence>MDTVEADAGYARYLELGRAAMAAGRFEDAARLLGDAVALRPDAGRAHLELAEALRRVGRLDMARRAYARALDAEPSGPVAEAAAGGLDSLRSTSGVMKRSNFEVGRRLASDRHVVGWTVLDVRKGGFGVVYIVRSDDDGKRMALKTFDCRLLWSDEDRDRFEREALTWVRLDPHRHVATALWVERIEGLPCVVTEYAEGGDLAGLLRRGPLRPRQALRFARHLCDGLRHAHDQLGLVHRDVKPANCLLSADHTLRVTDFGLARAFDHSGDTSPPGLSELPAGAQQLYTTVAGTPRYMAPEQFVPGAALDTRADVYAFGVVLFEMLTGRLPPGGGRAKAYVERTTDRRTRRSPLYRLIRACTEPRRENRPADFAAVRERLDDVYRAETGGPAPATARPHSLTGEEWVSRSLALHHLGRYEDALDAVQKGLEAAGNEGPVVLSKLWQVRGMGLHELHRHDEALAAHDRAVELNPREPSAWLCRGTVLRDMDRPEEALSCFGRAAELEPRDGLVWANRGVVLAGLERYEEAEESLARAYQLRPRDLYVLVSRSNFRVRRGQLDAALDDIDEALRVAPRHIPALVNKAQLLNALGRPGEALACLDTAAEIAPETRQVWSTYVHTHCALGRYDDMLECAERALRIGPETHGAWVEKGRAIGLAGGPWEEQLACYESALAIDPALAVGWTYKAVALRELGRPAEALPCHDQAVARDPRSTWAWVERARTLRRLERHEDAMECCDRALDMDERFAEAWAVKRGALADLGRYEEALALNERRLELDPVDKEAWLDKGNDLFTSGRWAEALTCYEDAVAIWPDDSGIRFNRGITLEKLGRYEEACASFERALRIDPANEMAREGVRRTRTRRP</sequence>
<evidence type="ECO:0000313" key="4">
    <source>
        <dbReference type="Proteomes" id="UP000060513"/>
    </source>
</evidence>
<dbReference type="SUPFAM" id="SSF48452">
    <property type="entry name" value="TPR-like"/>
    <property type="match status" value="3"/>
</dbReference>
<dbReference type="InterPro" id="IPR011990">
    <property type="entry name" value="TPR-like_helical_dom_sf"/>
</dbReference>
<evidence type="ECO:0000313" key="3">
    <source>
        <dbReference type="EMBL" id="ALC25241.1"/>
    </source>
</evidence>
<dbReference type="KEGG" id="spri:SPRI_6935"/>
<dbReference type="STRING" id="38300.SPRI_6935"/>
<dbReference type="CDD" id="cd14014">
    <property type="entry name" value="STKc_PknB_like"/>
    <property type="match status" value="1"/>
</dbReference>
<evidence type="ECO:0000256" key="2">
    <source>
        <dbReference type="ARBA" id="ARBA00022803"/>
    </source>
</evidence>
<organism evidence="3">
    <name type="scientific">Streptomyces pristinaespiralis</name>
    <dbReference type="NCBI Taxonomy" id="38300"/>
    <lineage>
        <taxon>Bacteria</taxon>
        <taxon>Bacillati</taxon>
        <taxon>Actinomycetota</taxon>
        <taxon>Actinomycetes</taxon>
        <taxon>Kitasatosporales</taxon>
        <taxon>Streptomycetaceae</taxon>
        <taxon>Streptomyces</taxon>
    </lineage>
</organism>
<dbReference type="Pfam" id="PF13432">
    <property type="entry name" value="TPR_16"/>
    <property type="match status" value="4"/>
</dbReference>
<dbReference type="InterPro" id="IPR051685">
    <property type="entry name" value="Ycf3/AcsC/BcsC/TPR_MFPF"/>
</dbReference>
<accession>A0A0M4DCF5</accession>
<dbReference type="GO" id="GO:0004672">
    <property type="term" value="F:protein kinase activity"/>
    <property type="evidence" value="ECO:0007669"/>
    <property type="project" value="InterPro"/>
</dbReference>
<dbReference type="PROSITE" id="PS50293">
    <property type="entry name" value="TPR_REGION"/>
    <property type="match status" value="1"/>
</dbReference>
<dbReference type="EMBL" id="CP011340">
    <property type="protein sequence ID" value="ALC25241.1"/>
    <property type="molecule type" value="Genomic_DNA"/>
</dbReference>
<dbReference type="SMART" id="SM00028">
    <property type="entry name" value="TPR"/>
    <property type="match status" value="14"/>
</dbReference>
<dbReference type="Gene3D" id="1.25.40.10">
    <property type="entry name" value="Tetratricopeptide repeat domain"/>
    <property type="match status" value="4"/>
</dbReference>